<dbReference type="OrthoDB" id="9807451at2"/>
<dbReference type="InterPro" id="IPR033913">
    <property type="entry name" value="MTH1175_dom"/>
</dbReference>
<dbReference type="eggNOG" id="COG1433">
    <property type="taxonomic scope" value="Bacteria"/>
</dbReference>
<dbReference type="STRING" id="324925.Ppha_1324"/>
<organism evidence="2 3">
    <name type="scientific">Pelodictyon phaeoclathratiforme (strain DSM 5477 / BU-1)</name>
    <dbReference type="NCBI Taxonomy" id="324925"/>
    <lineage>
        <taxon>Bacteria</taxon>
        <taxon>Pseudomonadati</taxon>
        <taxon>Chlorobiota</taxon>
        <taxon>Chlorobiia</taxon>
        <taxon>Chlorobiales</taxon>
        <taxon>Chlorobiaceae</taxon>
        <taxon>Chlorobium/Pelodictyon group</taxon>
        <taxon>Pelodictyon</taxon>
    </lineage>
</organism>
<dbReference type="PANTHER" id="PTHR33937">
    <property type="entry name" value="IRON-MOLYBDENUM PROTEIN-RELATED-RELATED"/>
    <property type="match status" value="1"/>
</dbReference>
<dbReference type="InterPro" id="IPR036105">
    <property type="entry name" value="DiNase_FeMo-co_biosyn_sf"/>
</dbReference>
<keyword evidence="3" id="KW-1185">Reference proteome</keyword>
<dbReference type="Pfam" id="PF02579">
    <property type="entry name" value="Nitro_FeMo-Co"/>
    <property type="match status" value="1"/>
</dbReference>
<name>B4SHC2_PELPB</name>
<dbReference type="SUPFAM" id="SSF53146">
    <property type="entry name" value="Nitrogenase accessory factor-like"/>
    <property type="match status" value="1"/>
</dbReference>
<dbReference type="CDD" id="cd00851">
    <property type="entry name" value="MTH1175"/>
    <property type="match status" value="1"/>
</dbReference>
<feature type="domain" description="Dinitrogenase iron-molybdenum cofactor biosynthesis" evidence="1">
    <location>
        <begin position="14"/>
        <end position="103"/>
    </location>
</feature>
<dbReference type="HOGENOM" id="CLU_104194_2_1_10"/>
<dbReference type="Gene3D" id="3.30.420.130">
    <property type="entry name" value="Dinitrogenase iron-molybdenum cofactor biosynthesis domain"/>
    <property type="match status" value="1"/>
</dbReference>
<evidence type="ECO:0000313" key="2">
    <source>
        <dbReference type="EMBL" id="ACF43589.1"/>
    </source>
</evidence>
<evidence type="ECO:0000313" key="3">
    <source>
        <dbReference type="Proteomes" id="UP000002724"/>
    </source>
</evidence>
<dbReference type="PANTHER" id="PTHR33937:SF2">
    <property type="entry name" value="DINITROGENASE IRON-MOLYBDENUM COFACTOR BIOSYNTHESIS DOMAIN-CONTAINING PROTEIN"/>
    <property type="match status" value="1"/>
</dbReference>
<evidence type="ECO:0000259" key="1">
    <source>
        <dbReference type="Pfam" id="PF02579"/>
    </source>
</evidence>
<protein>
    <submittedName>
        <fullName evidence="2">Dinitrogenase iron-molybdenum cofactor biosynthesis protein</fullName>
    </submittedName>
</protein>
<dbReference type="InterPro" id="IPR003731">
    <property type="entry name" value="Di-Nase_FeMo-co_biosynth"/>
</dbReference>
<dbReference type="EMBL" id="CP001110">
    <property type="protein sequence ID" value="ACF43589.1"/>
    <property type="molecule type" value="Genomic_DNA"/>
</dbReference>
<reference evidence="2 3" key="1">
    <citation type="submission" date="2008-06" db="EMBL/GenBank/DDBJ databases">
        <title>Complete sequence of Pelodictyon phaeoclathratiforme BU-1.</title>
        <authorList>
            <consortium name="US DOE Joint Genome Institute"/>
            <person name="Lucas S."/>
            <person name="Copeland A."/>
            <person name="Lapidus A."/>
            <person name="Glavina del Rio T."/>
            <person name="Dalin E."/>
            <person name="Tice H."/>
            <person name="Bruce D."/>
            <person name="Goodwin L."/>
            <person name="Pitluck S."/>
            <person name="Schmutz J."/>
            <person name="Larimer F."/>
            <person name="Land M."/>
            <person name="Hauser L."/>
            <person name="Kyrpides N."/>
            <person name="Mikhailova N."/>
            <person name="Liu Z."/>
            <person name="Li T."/>
            <person name="Zhao F."/>
            <person name="Overmann J."/>
            <person name="Bryant D.A."/>
            <person name="Richardson P."/>
        </authorList>
    </citation>
    <scope>NUCLEOTIDE SEQUENCE [LARGE SCALE GENOMIC DNA]</scope>
    <source>
        <strain evidence="3">DSM 5477 / BU-1</strain>
    </source>
</reference>
<sequence length="122" mass="13177">MKVIIPLIEQADLNSKLSEHFGSAPFFAVADMEKNSIEIIPNASMHHDHGQCTPADFFSQHGIDVVLCNGIGAGAIARLQMMGIDVYMAELSKTLQEALTRFSNGLLAKVTPQQACQGHGCH</sequence>
<gene>
    <name evidence="2" type="ordered locus">Ppha_1324</name>
</gene>
<dbReference type="InterPro" id="IPR051840">
    <property type="entry name" value="NifX/NifY_domain"/>
</dbReference>
<accession>B4SHC2</accession>
<dbReference type="Proteomes" id="UP000002724">
    <property type="component" value="Chromosome"/>
</dbReference>
<proteinExistence type="predicted"/>
<dbReference type="AlphaFoldDB" id="B4SHC2"/>
<dbReference type="KEGG" id="pph:Ppha_1324"/>
<dbReference type="RefSeq" id="WP_012508080.1">
    <property type="nucleotide sequence ID" value="NC_011060.1"/>
</dbReference>